<dbReference type="Gene3D" id="1.25.40.10">
    <property type="entry name" value="Tetratricopeptide repeat domain"/>
    <property type="match status" value="1"/>
</dbReference>
<keyword evidence="2" id="KW-1185">Reference proteome</keyword>
<evidence type="ECO:0000313" key="1">
    <source>
        <dbReference type="EMBL" id="GHI57909.1"/>
    </source>
</evidence>
<name>A0ABQ3RPX9_STRRR</name>
<dbReference type="EMBL" id="BNEA01000015">
    <property type="protein sequence ID" value="GHI57909.1"/>
    <property type="molecule type" value="Genomic_DNA"/>
</dbReference>
<dbReference type="InterPro" id="IPR011990">
    <property type="entry name" value="TPR-like_helical_dom_sf"/>
</dbReference>
<dbReference type="SUPFAM" id="SSF48452">
    <property type="entry name" value="TPR-like"/>
    <property type="match status" value="1"/>
</dbReference>
<reference evidence="2" key="1">
    <citation type="submission" date="2023-07" db="EMBL/GenBank/DDBJ databases">
        <title>Whole genome shotgun sequence of Streptomyces achromogenes subsp. rubradiris NBRC 14000.</title>
        <authorList>
            <person name="Komaki H."/>
            <person name="Tamura T."/>
        </authorList>
    </citation>
    <scope>NUCLEOTIDE SEQUENCE [LARGE SCALE GENOMIC DNA]</scope>
    <source>
        <strain evidence="2">NBRC 14000</strain>
    </source>
</reference>
<comment type="caution">
    <text evidence="1">The sequence shown here is derived from an EMBL/GenBank/DDBJ whole genome shotgun (WGS) entry which is preliminary data.</text>
</comment>
<sequence>MRSRRELKAWKVREWDMTERRPNEGLKRLLAEAGWTLGQLATAVNRAGGEAGVSVRSDKSNVSKWLGGHTPVEKVRPLILEALSRRLGRQITHAEAGLPVPHGVPSPSSTVEGLVDLGRTDMDPSRRSVLGAGLYSVALTIPGWPDVVGRAEAVKSGKGLRIGSGEVDMVIQMTEKLSDLDDQFGGRTARPMAASFLVNTVAPCLRADAPEDVRKAMLSAASDLCYLTGYMAVDEGLHGLAQKYYLKALELAGAAEDHLTYCTTLRGMSVQAIDLGHGRRAMELADAAATAAPKAGPRMLAFLTGQQAHSAAQIGDRATALRRIREAEAAMDRAESRGKTFGSYDPATLHYHIAQVRYELGDVAGSVAAMRTSNQLRHSHYRRTTVRFHAIQAERQLQMGHLEEALTSWNRALDDYPLVRSGRADARFRNMRKLIKPHLRHPGAAELYERAQQVKPAAV</sequence>
<protein>
    <submittedName>
        <fullName evidence="1">Tat pathway signal protein</fullName>
    </submittedName>
</protein>
<proteinExistence type="predicted"/>
<gene>
    <name evidence="1" type="ORF">Srubr_77550</name>
</gene>
<evidence type="ECO:0000313" key="2">
    <source>
        <dbReference type="Proteomes" id="UP000646738"/>
    </source>
</evidence>
<dbReference type="Proteomes" id="UP000646738">
    <property type="component" value="Unassembled WGS sequence"/>
</dbReference>
<organism evidence="1 2">
    <name type="scientific">Streptomyces rubradiris</name>
    <name type="common">Streptomyces achromogenes subsp. rubradiris</name>
    <dbReference type="NCBI Taxonomy" id="285531"/>
    <lineage>
        <taxon>Bacteria</taxon>
        <taxon>Bacillati</taxon>
        <taxon>Actinomycetota</taxon>
        <taxon>Actinomycetes</taxon>
        <taxon>Kitasatosporales</taxon>
        <taxon>Streptomycetaceae</taxon>
        <taxon>Streptomyces</taxon>
    </lineage>
</organism>
<accession>A0ABQ3RPX9</accession>